<dbReference type="OrthoDB" id="6220944at2759"/>
<evidence type="ECO:0000256" key="7">
    <source>
        <dbReference type="ARBA" id="ARBA00023125"/>
    </source>
</evidence>
<feature type="domain" description="Integrase catalytic" evidence="13">
    <location>
        <begin position="1037"/>
        <end position="1189"/>
    </location>
</feature>
<evidence type="ECO:0000313" key="15">
    <source>
        <dbReference type="Proteomes" id="UP000007110"/>
    </source>
</evidence>
<evidence type="ECO:0000259" key="11">
    <source>
        <dbReference type="PROSITE" id="PS50158"/>
    </source>
</evidence>
<evidence type="ECO:0000256" key="8">
    <source>
        <dbReference type="ARBA" id="ARBA00023268"/>
    </source>
</evidence>
<reference evidence="15" key="1">
    <citation type="submission" date="2015-02" db="EMBL/GenBank/DDBJ databases">
        <title>Genome sequencing for Strongylocentrotus purpuratus.</title>
        <authorList>
            <person name="Murali S."/>
            <person name="Liu Y."/>
            <person name="Vee V."/>
            <person name="English A."/>
            <person name="Wang M."/>
            <person name="Skinner E."/>
            <person name="Han Y."/>
            <person name="Muzny D.M."/>
            <person name="Worley K.C."/>
            <person name="Gibbs R.A."/>
        </authorList>
    </citation>
    <scope>NUCLEOTIDE SEQUENCE</scope>
</reference>
<dbReference type="SUPFAM" id="SSF56672">
    <property type="entry name" value="DNA/RNA polymerases"/>
    <property type="match status" value="1"/>
</dbReference>
<dbReference type="FunFam" id="1.10.340.70:FF:000003">
    <property type="entry name" value="Protein CBG25708"/>
    <property type="match status" value="1"/>
</dbReference>
<dbReference type="SUPFAM" id="SSF53098">
    <property type="entry name" value="Ribonuclease H-like"/>
    <property type="match status" value="1"/>
</dbReference>
<protein>
    <recommendedName>
        <fullName evidence="16">Reverse transcriptase</fullName>
    </recommendedName>
</protein>
<dbReference type="Pfam" id="PF00078">
    <property type="entry name" value="RVT_1"/>
    <property type="match status" value="1"/>
</dbReference>
<dbReference type="InterPro" id="IPR041588">
    <property type="entry name" value="Integrase_H2C2"/>
</dbReference>
<dbReference type="KEGG" id="spu:105446221"/>
<keyword evidence="7" id="KW-0238">DNA-binding</keyword>
<dbReference type="PROSITE" id="PS50994">
    <property type="entry name" value="INTEGRASE"/>
    <property type="match status" value="1"/>
</dbReference>
<dbReference type="GO" id="GO:0015074">
    <property type="term" value="P:DNA integration"/>
    <property type="evidence" value="ECO:0007669"/>
    <property type="project" value="InterPro"/>
</dbReference>
<evidence type="ECO:0008006" key="16">
    <source>
        <dbReference type="Google" id="ProtNLM"/>
    </source>
</evidence>
<evidence type="ECO:0000256" key="10">
    <source>
        <dbReference type="SAM" id="MobiDB-lite"/>
    </source>
</evidence>
<evidence type="ECO:0000256" key="9">
    <source>
        <dbReference type="PROSITE-ProRule" id="PRU00047"/>
    </source>
</evidence>
<evidence type="ECO:0000256" key="5">
    <source>
        <dbReference type="ARBA" id="ARBA00022750"/>
    </source>
</evidence>
<dbReference type="PANTHER" id="PTHR37984:SF5">
    <property type="entry name" value="PROTEIN NYNRIN-LIKE"/>
    <property type="match status" value="1"/>
</dbReference>
<evidence type="ECO:0000256" key="3">
    <source>
        <dbReference type="ARBA" id="ARBA00022695"/>
    </source>
</evidence>
<dbReference type="GO" id="GO:0003677">
    <property type="term" value="F:DNA binding"/>
    <property type="evidence" value="ECO:0007669"/>
    <property type="project" value="UniProtKB-KW"/>
</dbReference>
<dbReference type="SUPFAM" id="SSF57756">
    <property type="entry name" value="Retrovirus zinc finger-like domains"/>
    <property type="match status" value="1"/>
</dbReference>
<evidence type="ECO:0000259" key="13">
    <source>
        <dbReference type="PROSITE" id="PS50994"/>
    </source>
</evidence>
<dbReference type="Proteomes" id="UP000007110">
    <property type="component" value="Unassembled WGS sequence"/>
</dbReference>
<evidence type="ECO:0000313" key="14">
    <source>
        <dbReference type="EnsemblMetazoa" id="XP_011681045"/>
    </source>
</evidence>
<dbReference type="GO" id="GO:0006508">
    <property type="term" value="P:proteolysis"/>
    <property type="evidence" value="ECO:0007669"/>
    <property type="project" value="UniProtKB-KW"/>
</dbReference>
<feature type="domain" description="Reverse transcriptase" evidence="12">
    <location>
        <begin position="482"/>
        <end position="660"/>
    </location>
</feature>
<dbReference type="Gene3D" id="4.10.60.10">
    <property type="entry name" value="Zinc finger, CCHC-type"/>
    <property type="match status" value="1"/>
</dbReference>
<keyword evidence="9" id="KW-0479">Metal-binding</keyword>
<sequence length="1352" mass="153999">MASTTGRAESYNPDIEQYESYRERMDYYFVANDISDERKKVAVILSVMGAKEYRLLKSVVAPQKVSELTLKEVDEALKEHYNPKPPVMLERYKFYQRNQRADENIATYYAELKKMAETCDFSTFRKEALRDRFVCGLAEESVQRRLLSEDDITIEKAVKLATSMEAASKGTAALKTLEQKSSTSTTVNYGEIECYCCGKKGHTKKQCRYRELSCDNCHRKGHLKQVCKNSKKGSSRSQNNPKSTGSTSKWKGQEHKYKTRRKSRLGVSHVEGDQSESGSVECSESNTDDDDNVYYIGVHKVGKGVKPIMVDVEIEDTTLSMELDTGCGVSIVSQSVYEKNFKQKVKVDKCDIKLKTFTRQTIPVMGKCMVNVNYHGKKERLPLIIVKNEGPTLLGRDWLWEIPLRWKEIFEVHHVTPSGTPQDRIEKAIADSEVFDSSVGRIKGVQAKLKVKSDAEPRFFKPRPIPFAIKDKVAEEIDRLVKEGVLEPVEFSDWAAPVVPVQKPDGKIRLCGDYKITVNPQLEVKEYPMPRPEELFASLQGGKKFTKLDLKNAYQQVDLEEKSRQYVTINTHLGLYRYTRLPFGVSSAPAIFQECMDKILHGLKGVGCYLDDIIVTGSSDEEHASNLESVLKRLSQFGLRLKRSKCAFMQDSVEYLGHVVDAGGLHPSPSRVEAIASASPPKDASEVQSFTGLINYYRKFIPNLASILKPIDGLKKKQVFEWTSECQKAFDLVKKILSSSKVLVYFDPSKEVTLAVDASPYGIGAVISHVTEEGDKPIAYASRKLTKAEMNYSQLEKEALAIVYGVRYFHQYLCGRKFMLLTDHKPLTFLLGPKKGIPVLAASRLQRWAILLSGYVYDIKYRTSQQNANADFLSRLPGSGKVESEEDEFVVKWTEEATQMNETQLKSLPVTADRVRRATDTDRVLPKVRFFVQNGWPCRDEISPELQVWLRKKDEMTVESGCLLWGIRVINPDGLQQHILEELHRGHQGMVRMKSLARMHVYWPGLDQDIERLVQACSSCQAMQTLPPAAPVNPWAWPSQPWHRVHVDFAGPFLDQMFLLVVDAHSKWPEVIPMRSTTAANTIRVLRCLFSRYGLPHEVVSDNGPQFVAEEFAVFLKKNGIKHIKSAVKHPASNGEVERFVQTFKKAMKKAKPDGGDVQLKLARFLLSYRTTPHVVTQETPSKMFMGRDLRTRLSQVRPDLGLKLQQKRAPKKERVRSFEVGERVRVLDFRIHSERWSEGMVTRVLGPVTYQVVVDGIRWKRHVDQIRRMSQCVDSMAEPLRQTVPNTDIYNDRDTITRALTDEDIPNTHTSQSPKKIPQTQDKSHTEQQQHTEQNLRRSKRHISKPDRLDL</sequence>
<evidence type="ECO:0000259" key="12">
    <source>
        <dbReference type="PROSITE" id="PS50878"/>
    </source>
</evidence>
<keyword evidence="6" id="KW-0378">Hydrolase</keyword>
<feature type="compositionally biased region" description="Polar residues" evidence="10">
    <location>
        <begin position="275"/>
        <end position="285"/>
    </location>
</feature>
<dbReference type="GO" id="GO:0004190">
    <property type="term" value="F:aspartic-type endopeptidase activity"/>
    <property type="evidence" value="ECO:0007669"/>
    <property type="project" value="UniProtKB-KW"/>
</dbReference>
<dbReference type="InterPro" id="IPR001584">
    <property type="entry name" value="Integrase_cat-core"/>
</dbReference>
<dbReference type="InterPro" id="IPR050951">
    <property type="entry name" value="Retrovirus_Pol_polyprotein"/>
</dbReference>
<organism evidence="14 15">
    <name type="scientific">Strongylocentrotus purpuratus</name>
    <name type="common">Purple sea urchin</name>
    <dbReference type="NCBI Taxonomy" id="7668"/>
    <lineage>
        <taxon>Eukaryota</taxon>
        <taxon>Metazoa</taxon>
        <taxon>Echinodermata</taxon>
        <taxon>Eleutherozoa</taxon>
        <taxon>Echinozoa</taxon>
        <taxon>Echinoidea</taxon>
        <taxon>Euechinoidea</taxon>
        <taxon>Echinacea</taxon>
        <taxon>Camarodonta</taxon>
        <taxon>Echinidea</taxon>
        <taxon>Strongylocentrotidae</taxon>
        <taxon>Strongylocentrotus</taxon>
    </lineage>
</organism>
<dbReference type="RefSeq" id="XP_011681045.2">
    <property type="nucleotide sequence ID" value="XM_011682743.2"/>
</dbReference>
<dbReference type="SUPFAM" id="SSF50630">
    <property type="entry name" value="Acid proteases"/>
    <property type="match status" value="1"/>
</dbReference>
<feature type="domain" description="CCHC-type" evidence="11">
    <location>
        <begin position="194"/>
        <end position="208"/>
    </location>
</feature>
<keyword evidence="5" id="KW-0064">Aspartyl protease</keyword>
<dbReference type="FunFam" id="3.30.420.10:FF:000063">
    <property type="entry name" value="Retrovirus-related Pol polyprotein from transposon 297-like Protein"/>
    <property type="match status" value="1"/>
</dbReference>
<dbReference type="Gene3D" id="3.30.70.270">
    <property type="match status" value="2"/>
</dbReference>
<dbReference type="FunFam" id="3.30.70.270:FF:000063">
    <property type="entry name" value="Zinc knuckle domaincontaining protein"/>
    <property type="match status" value="1"/>
</dbReference>
<dbReference type="CDD" id="cd09274">
    <property type="entry name" value="RNase_HI_RT_Ty3"/>
    <property type="match status" value="1"/>
</dbReference>
<dbReference type="PROSITE" id="PS50878">
    <property type="entry name" value="RT_POL"/>
    <property type="match status" value="1"/>
</dbReference>
<dbReference type="PROSITE" id="PS50158">
    <property type="entry name" value="ZF_CCHC"/>
    <property type="match status" value="1"/>
</dbReference>
<feature type="compositionally biased region" description="Basic and acidic residues" evidence="10">
    <location>
        <begin position="1323"/>
        <end position="1337"/>
    </location>
</feature>
<proteinExistence type="predicted"/>
<dbReference type="GO" id="GO:0008270">
    <property type="term" value="F:zinc ion binding"/>
    <property type="evidence" value="ECO:0007669"/>
    <property type="project" value="UniProtKB-KW"/>
</dbReference>
<dbReference type="FunFam" id="3.10.20.370:FF:000001">
    <property type="entry name" value="Retrovirus-related Pol polyprotein from transposon 17.6-like protein"/>
    <property type="match status" value="1"/>
</dbReference>
<dbReference type="InterPro" id="IPR012337">
    <property type="entry name" value="RNaseH-like_sf"/>
</dbReference>
<feature type="region of interest" description="Disordered" evidence="10">
    <location>
        <begin position="1301"/>
        <end position="1352"/>
    </location>
</feature>
<dbReference type="Gene3D" id="2.40.70.10">
    <property type="entry name" value="Acid Proteases"/>
    <property type="match status" value="1"/>
</dbReference>
<dbReference type="Pfam" id="PF17919">
    <property type="entry name" value="RT_RNaseH_2"/>
    <property type="match status" value="1"/>
</dbReference>
<keyword evidence="3" id="KW-0548">Nucleotidyltransferase</keyword>
<feature type="compositionally biased region" description="Polar residues" evidence="10">
    <location>
        <begin position="235"/>
        <end position="250"/>
    </location>
</feature>
<keyword evidence="15" id="KW-1185">Reference proteome</keyword>
<keyword evidence="8" id="KW-0511">Multifunctional enzyme</keyword>
<dbReference type="Pfam" id="PF17921">
    <property type="entry name" value="Integrase_H2C2"/>
    <property type="match status" value="1"/>
</dbReference>
<dbReference type="InterPro" id="IPR036875">
    <property type="entry name" value="Znf_CCHC_sf"/>
</dbReference>
<evidence type="ECO:0000256" key="4">
    <source>
        <dbReference type="ARBA" id="ARBA00022722"/>
    </source>
</evidence>
<feature type="region of interest" description="Disordered" evidence="10">
    <location>
        <begin position="228"/>
        <end position="286"/>
    </location>
</feature>
<dbReference type="GO" id="GO:0016779">
    <property type="term" value="F:nucleotidyltransferase activity"/>
    <property type="evidence" value="ECO:0007669"/>
    <property type="project" value="UniProtKB-KW"/>
</dbReference>
<dbReference type="EnsemblMetazoa" id="XM_011682743">
    <property type="protein sequence ID" value="XP_011681045"/>
    <property type="gene ID" value="LOC105446221"/>
</dbReference>
<dbReference type="InterPro" id="IPR041577">
    <property type="entry name" value="RT_RNaseH_2"/>
</dbReference>
<feature type="compositionally biased region" description="Polar residues" evidence="10">
    <location>
        <begin position="1308"/>
        <end position="1322"/>
    </location>
</feature>
<evidence type="ECO:0000256" key="2">
    <source>
        <dbReference type="ARBA" id="ARBA00022679"/>
    </source>
</evidence>
<reference evidence="14" key="2">
    <citation type="submission" date="2021-01" db="UniProtKB">
        <authorList>
            <consortium name="EnsemblMetazoa"/>
        </authorList>
    </citation>
    <scope>IDENTIFICATION</scope>
</reference>
<keyword evidence="6" id="KW-0255">Endonuclease</keyword>
<dbReference type="Gene3D" id="3.30.420.10">
    <property type="entry name" value="Ribonuclease H-like superfamily/Ribonuclease H"/>
    <property type="match status" value="1"/>
</dbReference>
<dbReference type="SMART" id="SM00343">
    <property type="entry name" value="ZnF_C2HC"/>
    <property type="match status" value="2"/>
</dbReference>
<dbReference type="OMA" id="HARFRSH"/>
<name>A0A7M7HMH5_STRPU</name>
<dbReference type="GeneID" id="105446221"/>
<dbReference type="Pfam" id="PF00665">
    <property type="entry name" value="rve"/>
    <property type="match status" value="1"/>
</dbReference>
<dbReference type="GO" id="GO:0004519">
    <property type="term" value="F:endonuclease activity"/>
    <property type="evidence" value="ECO:0007669"/>
    <property type="project" value="UniProtKB-KW"/>
</dbReference>
<keyword evidence="4" id="KW-0540">Nuclease</keyword>
<dbReference type="InterPro" id="IPR043128">
    <property type="entry name" value="Rev_trsase/Diguanyl_cyclase"/>
</dbReference>
<dbReference type="InterPro" id="IPR021109">
    <property type="entry name" value="Peptidase_aspartic_dom_sf"/>
</dbReference>
<keyword evidence="1" id="KW-0645">Protease</keyword>
<keyword evidence="2" id="KW-0808">Transferase</keyword>
<keyword evidence="9" id="KW-0862">Zinc</keyword>
<evidence type="ECO:0000256" key="6">
    <source>
        <dbReference type="ARBA" id="ARBA00022759"/>
    </source>
</evidence>
<dbReference type="PANTHER" id="PTHR37984">
    <property type="entry name" value="PROTEIN CBG26694"/>
    <property type="match status" value="1"/>
</dbReference>
<dbReference type="InParanoid" id="A0A7M7HMH5"/>
<accession>A0A7M7HMH5</accession>
<dbReference type="InterPro" id="IPR036397">
    <property type="entry name" value="RNaseH_sf"/>
</dbReference>
<dbReference type="InterPro" id="IPR000477">
    <property type="entry name" value="RT_dom"/>
</dbReference>
<dbReference type="InterPro" id="IPR001878">
    <property type="entry name" value="Znf_CCHC"/>
</dbReference>
<evidence type="ECO:0000256" key="1">
    <source>
        <dbReference type="ARBA" id="ARBA00022670"/>
    </source>
</evidence>
<dbReference type="InterPro" id="IPR043502">
    <property type="entry name" value="DNA/RNA_pol_sf"/>
</dbReference>
<dbReference type="CDD" id="cd01647">
    <property type="entry name" value="RT_LTR"/>
    <property type="match status" value="1"/>
</dbReference>
<dbReference type="Gene3D" id="1.10.340.70">
    <property type="match status" value="1"/>
</dbReference>
<dbReference type="Gene3D" id="3.10.10.10">
    <property type="entry name" value="HIV Type 1 Reverse Transcriptase, subunit A, domain 1"/>
    <property type="match status" value="1"/>
</dbReference>
<keyword evidence="9" id="KW-0863">Zinc-finger</keyword>